<comment type="caution">
    <text evidence="4">The sequence shown here is derived from an EMBL/GenBank/DDBJ whole genome shotgun (WGS) entry which is preliminary data.</text>
</comment>
<evidence type="ECO:0000256" key="2">
    <source>
        <dbReference type="SAM" id="SignalP"/>
    </source>
</evidence>
<dbReference type="NCBIfam" id="TIGR04183">
    <property type="entry name" value="Por_Secre_tail"/>
    <property type="match status" value="1"/>
</dbReference>
<feature type="domain" description="Gingipain" evidence="3">
    <location>
        <begin position="550"/>
        <end position="916"/>
    </location>
</feature>
<dbReference type="EMBL" id="JBHTJM010000010">
    <property type="protein sequence ID" value="MFD0964714.1"/>
    <property type="molecule type" value="Genomic_DNA"/>
</dbReference>
<dbReference type="InterPro" id="IPR026444">
    <property type="entry name" value="Secre_tail"/>
</dbReference>
<dbReference type="NCBIfam" id="NF033707">
    <property type="entry name" value="T9SS_sortase"/>
    <property type="match status" value="1"/>
</dbReference>
<dbReference type="SUPFAM" id="SSF52129">
    <property type="entry name" value="Caspase-like"/>
    <property type="match status" value="1"/>
</dbReference>
<dbReference type="Gene3D" id="3.40.50.1460">
    <property type="match status" value="1"/>
</dbReference>
<dbReference type="Gene3D" id="2.60.40.4070">
    <property type="match status" value="1"/>
</dbReference>
<feature type="signal peptide" evidence="2">
    <location>
        <begin position="1"/>
        <end position="26"/>
    </location>
</feature>
<reference evidence="5" key="1">
    <citation type="journal article" date="2019" name="Int. J. Syst. Evol. Microbiol.">
        <title>The Global Catalogue of Microorganisms (GCM) 10K type strain sequencing project: providing services to taxonomists for standard genome sequencing and annotation.</title>
        <authorList>
            <consortium name="The Broad Institute Genomics Platform"/>
            <consortium name="The Broad Institute Genome Sequencing Center for Infectious Disease"/>
            <person name="Wu L."/>
            <person name="Ma J."/>
        </authorList>
    </citation>
    <scope>NUCLEOTIDE SEQUENCE [LARGE SCALE GENOMIC DNA]</scope>
    <source>
        <strain evidence="5">CCUG 62114</strain>
    </source>
</reference>
<evidence type="ECO:0000256" key="1">
    <source>
        <dbReference type="ARBA" id="ARBA00022729"/>
    </source>
</evidence>
<protein>
    <submittedName>
        <fullName evidence="4">Type IX secretion system sortase PorU</fullName>
    </submittedName>
</protein>
<gene>
    <name evidence="4" type="primary">porU</name>
    <name evidence="4" type="ORF">ACFQ1O_11935</name>
</gene>
<keyword evidence="5" id="KW-1185">Reference proteome</keyword>
<dbReference type="CDD" id="cd02258">
    <property type="entry name" value="Peptidase_C25_N"/>
    <property type="match status" value="1"/>
</dbReference>
<dbReference type="Gene3D" id="3.40.50.10390">
    <property type="entry name" value="Gingipain r, domain 1"/>
    <property type="match status" value="1"/>
</dbReference>
<dbReference type="InterPro" id="IPR029030">
    <property type="entry name" value="Caspase-like_dom_sf"/>
</dbReference>
<dbReference type="Proteomes" id="UP001596997">
    <property type="component" value="Unassembled WGS sequence"/>
</dbReference>
<accession>A0ABW3I5N3</accession>
<name>A0ABW3I5N3_9FLAO</name>
<keyword evidence="1 2" id="KW-0732">Signal</keyword>
<sequence>MRLSCMKTKYYILLLLVSLFVANGHAQEKTLELTWEDGVEVMTSRKKIATVHGFQLANFEYNQTNKTIKYSHHFKIGRAVSERDFELLNVEYENLSSSKLTGYNKKYISNKIDVKIANTLARGVKGVNVSFSPIIKVNSGFKKVKSVRIKFKEQSSNYFRSSSSAISSSEMAQGEWYRFYIEKTGVYKLDKSFLSSLGVDVSNVNPQNIRLFGNGGKAIPLSNSNITEYDVKENAVKFVGEEDGVFNSGDYMLFYGVSAYGYDAENASHINPYSDKTYYYINVSNVNGRRINNMLEPSGAATNTITQFHEYQFHEQDLVNVVRIGRKWFGEDFSQANPNRNFTFSFPRLDTSQPINIKINSAGVSSSTSGSSMSFFVNDDNNSVGGANFLPINDIILARESLYQGNLNVSSTDISVGLRYNHLGNPSATGYLDFIAIEGVSFLRSLGRQFSFRNNDVAGFSGVGEYVISDAQTVSEVWDVTDRFNVTSKEHNTTSTFTVKATMGELREYVALVETDFYTPLKESSTSVSNSDIKGTVFLNESGVQEDVDYIVVTPSVFRAQAERLAGINKQVLGLRTRVYNLEDIYAEFNTGNQDIGAVRNFVKYVYDNATTDKLQYLCLFGDASYDMKDREPNNTNFVPSFHSLSSFSLADTVISDDFFGMMDVTEGTMASSDKLDIAVGRIVVNNVQQANDVITKIQQYYEKGSYGSWRNNLMVVSDDIDFSWEELLQRELDDMADEITANRPVFNVKKIHTDAYLQESSAGGELYPKAKEELITRMGLGVLTATYFGHGGEDGLAHERIFLKGDGEDLTNTCRYNVFITVTCDYAKFDNPFRTTAGEFMYWNSRGGAVNLISTTREIYAGTGVSVNKKLSEYMYDFANTGYVSVGEALRKTKNDLSNAQRRLVFCIGDPALRLAIPKPGVRLTKINDVLISDPNVDALEALGRVKISGEVVDENGIVITNPNGQDLGILSTTIFDKKQNRETLANDGVTDGNGLIKLNFETQGEIIFRGQSTIKSDGTFEFEFVVSRDILIPLGEGRISFYANMNNQLLDYNGYDNTIKVGGLNENAPEDNLGPTIQAFMNDESFVSGGTTGQSPFLLLKLEDDNGINTASGIGHDITAILDGDEANPFILNDYYETEPDDFTKGKVNYQFRDLSSGLHTLTIKAWDVYNNSATTEIQFVVVSENEKLTIDKVLNYPNPFVSYTEFWFTHNSTSELDVMVQIYTVSGKLIKTIKGTSSSGNKGNSASLSRSLTWDGKDDFGDRIGKGVYVYKLSVKSPTTNKTAVKYEKLVIL</sequence>
<dbReference type="InterPro" id="IPR029031">
    <property type="entry name" value="Gingipain_N_sf"/>
</dbReference>
<proteinExistence type="predicted"/>
<evidence type="ECO:0000313" key="5">
    <source>
        <dbReference type="Proteomes" id="UP001596997"/>
    </source>
</evidence>
<dbReference type="InterPro" id="IPR001769">
    <property type="entry name" value="Gingipain"/>
</dbReference>
<organism evidence="4 5">
    <name type="scientific">Pseudofulvibacter geojedonensis</name>
    <dbReference type="NCBI Taxonomy" id="1123758"/>
    <lineage>
        <taxon>Bacteria</taxon>
        <taxon>Pseudomonadati</taxon>
        <taxon>Bacteroidota</taxon>
        <taxon>Flavobacteriia</taxon>
        <taxon>Flavobacteriales</taxon>
        <taxon>Flavobacteriaceae</taxon>
        <taxon>Pseudofulvibacter</taxon>
    </lineage>
</organism>
<feature type="chain" id="PRO_5046597131" evidence="2">
    <location>
        <begin position="27"/>
        <end position="1296"/>
    </location>
</feature>
<evidence type="ECO:0000259" key="3">
    <source>
        <dbReference type="Pfam" id="PF01364"/>
    </source>
</evidence>
<evidence type="ECO:0000313" key="4">
    <source>
        <dbReference type="EMBL" id="MFD0964714.1"/>
    </source>
</evidence>
<dbReference type="Pfam" id="PF01364">
    <property type="entry name" value="Peptidase_C25"/>
    <property type="match status" value="1"/>
</dbReference>